<organism evidence="2 3">
    <name type="scientific">Franconibacter pulveris</name>
    <dbReference type="NCBI Taxonomy" id="435910"/>
    <lineage>
        <taxon>Bacteria</taxon>
        <taxon>Pseudomonadati</taxon>
        <taxon>Pseudomonadota</taxon>
        <taxon>Gammaproteobacteria</taxon>
        <taxon>Enterobacterales</taxon>
        <taxon>Enterobacteriaceae</taxon>
        <taxon>Franconibacter</taxon>
    </lineage>
</organism>
<evidence type="ECO:0000313" key="3">
    <source>
        <dbReference type="Proteomes" id="UP000037315"/>
    </source>
</evidence>
<dbReference type="GO" id="GO:0004519">
    <property type="term" value="F:endonuclease activity"/>
    <property type="evidence" value="ECO:0007669"/>
    <property type="project" value="InterPro"/>
</dbReference>
<comment type="caution">
    <text evidence="2">The sequence shown here is derived from an EMBL/GenBank/DDBJ whole genome shotgun (WGS) entry which is preliminary data.</text>
</comment>
<dbReference type="GO" id="GO:0003676">
    <property type="term" value="F:nucleic acid binding"/>
    <property type="evidence" value="ECO:0007669"/>
    <property type="project" value="InterPro"/>
</dbReference>
<dbReference type="InterPro" id="IPR003615">
    <property type="entry name" value="HNH_nuc"/>
</dbReference>
<dbReference type="CDD" id="cd00085">
    <property type="entry name" value="HNHc"/>
    <property type="match status" value="1"/>
</dbReference>
<dbReference type="OrthoDB" id="5292295at2"/>
<reference evidence="2 3" key="1">
    <citation type="submission" date="2015-06" db="EMBL/GenBank/DDBJ databases">
        <title>Genome sequencing of Cronobacter sp. strain DJ34 isolated from petroleum contaminated sludge of Duliajan Oil Fields, Assam, India.</title>
        <authorList>
            <person name="Pal S."/>
            <person name="Banerjee T.D."/>
            <person name="Roy A."/>
            <person name="Sar P."/>
            <person name="Kazy S.K."/>
        </authorList>
    </citation>
    <scope>NUCLEOTIDE SEQUENCE [LARGE SCALE GENOMIC DNA]</scope>
    <source>
        <strain evidence="2 3">DJ34</strain>
    </source>
</reference>
<name>A0A0J8Y947_9ENTR</name>
<sequence length="122" mass="13575">MAKLTTLKPRLKVIDTRRIKPVYGEQRRISGSARVGLKRRIWVRDAGHCCMCSRAVDLHESELDHRIALQFGGDNSERNLWTLCTDCHDGKSAREAAAGQPDEEALKHAVPEGNQVPGFVGL</sequence>
<accession>A0A0J8Y947</accession>
<feature type="domain" description="HNH" evidence="1">
    <location>
        <begin position="49"/>
        <end position="94"/>
    </location>
</feature>
<dbReference type="RefSeq" id="WP_048888277.1">
    <property type="nucleotide sequence ID" value="NZ_LFEJ01000018.1"/>
</dbReference>
<protein>
    <submittedName>
        <fullName evidence="2">HNH nuclease</fullName>
    </submittedName>
</protein>
<dbReference type="GO" id="GO:0008270">
    <property type="term" value="F:zinc ion binding"/>
    <property type="evidence" value="ECO:0007669"/>
    <property type="project" value="InterPro"/>
</dbReference>
<dbReference type="Proteomes" id="UP000037315">
    <property type="component" value="Unassembled WGS sequence"/>
</dbReference>
<dbReference type="Pfam" id="PF01844">
    <property type="entry name" value="HNH"/>
    <property type="match status" value="1"/>
</dbReference>
<dbReference type="InterPro" id="IPR002711">
    <property type="entry name" value="HNH"/>
</dbReference>
<gene>
    <name evidence="2" type="ORF">ACH50_14525</name>
</gene>
<evidence type="ECO:0000259" key="1">
    <source>
        <dbReference type="Pfam" id="PF01844"/>
    </source>
</evidence>
<keyword evidence="3" id="KW-1185">Reference proteome</keyword>
<evidence type="ECO:0000313" key="2">
    <source>
        <dbReference type="EMBL" id="KMV33919.1"/>
    </source>
</evidence>
<dbReference type="PATRIC" id="fig|1656095.3.peg.807"/>
<dbReference type="EMBL" id="LFEJ01000018">
    <property type="protein sequence ID" value="KMV33919.1"/>
    <property type="molecule type" value="Genomic_DNA"/>
</dbReference>
<dbReference type="Gene3D" id="1.10.30.50">
    <property type="match status" value="1"/>
</dbReference>
<proteinExistence type="predicted"/>
<dbReference type="AlphaFoldDB" id="A0A0J8Y947"/>